<organism evidence="1 2">
    <name type="scientific">Algicella marina</name>
    <dbReference type="NCBI Taxonomy" id="2683284"/>
    <lineage>
        <taxon>Bacteria</taxon>
        <taxon>Pseudomonadati</taxon>
        <taxon>Pseudomonadota</taxon>
        <taxon>Alphaproteobacteria</taxon>
        <taxon>Rhodobacterales</taxon>
        <taxon>Paracoccaceae</taxon>
        <taxon>Algicella</taxon>
    </lineage>
</organism>
<protein>
    <submittedName>
        <fullName evidence="1">DUF1203 domain-containing protein</fullName>
    </submittedName>
</protein>
<evidence type="ECO:0000313" key="2">
    <source>
        <dbReference type="Proteomes" id="UP000464495"/>
    </source>
</evidence>
<dbReference type="InterPro" id="IPR009593">
    <property type="entry name" value="DUF1203"/>
</dbReference>
<reference evidence="1 2" key="1">
    <citation type="submission" date="2019-12" db="EMBL/GenBank/DDBJ databases">
        <title>Complete genome sequence of Algicella marina strain 9Alg 56(T) isolated from the red alga Tichocarpus crinitus.</title>
        <authorList>
            <person name="Kim S.-G."/>
            <person name="Nedashkovskaya O.I."/>
        </authorList>
    </citation>
    <scope>NUCLEOTIDE SEQUENCE [LARGE SCALE GENOMIC DNA]</scope>
    <source>
        <strain evidence="1 2">9Alg 56</strain>
    </source>
</reference>
<dbReference type="Proteomes" id="UP000464495">
    <property type="component" value="Chromosome"/>
</dbReference>
<dbReference type="RefSeq" id="WP_161862471.1">
    <property type="nucleotide sequence ID" value="NZ_CP046620.1"/>
</dbReference>
<evidence type="ECO:0000313" key="1">
    <source>
        <dbReference type="EMBL" id="QHQ35913.1"/>
    </source>
</evidence>
<dbReference type="KEGG" id="amaq:GO499_12375"/>
<accession>A0A6P1T2M1</accession>
<dbReference type="AlphaFoldDB" id="A0A6P1T2M1"/>
<dbReference type="EMBL" id="CP046620">
    <property type="protein sequence ID" value="QHQ35913.1"/>
    <property type="molecule type" value="Genomic_DNA"/>
</dbReference>
<dbReference type="PIRSF" id="PIRSF034110">
    <property type="entry name" value="DUF1203"/>
    <property type="match status" value="1"/>
</dbReference>
<dbReference type="Pfam" id="PF06718">
    <property type="entry name" value="DUF1203"/>
    <property type="match status" value="1"/>
</dbReference>
<sequence>MNYRIRGLDPEAFSRFYGLSDGQLAELGVIRCAVDACPGFPDRVEMRDMEAGETALLLNYEHLPVTSPYRSCHAIFVREGAERAYDREGVVPEVMKRRLIALRGFDDRGFMLEADVAEGDAIEPLIGRMFADPAVKYIHAHNARQGCFAGLIERA</sequence>
<keyword evidence="2" id="KW-1185">Reference proteome</keyword>
<gene>
    <name evidence="1" type="ORF">GO499_12375</name>
</gene>
<proteinExistence type="predicted"/>
<name>A0A6P1T2M1_9RHOB</name>